<accession>A0ABV4BIC1</accession>
<dbReference type="Gene3D" id="3.30.70.1320">
    <property type="entry name" value="Multidrug efflux transporter AcrB pore domain like"/>
    <property type="match status" value="1"/>
</dbReference>
<protein>
    <submittedName>
        <fullName evidence="2">Efflux RND transporter permease subunit</fullName>
    </submittedName>
</protein>
<proteinExistence type="predicted"/>
<dbReference type="SUPFAM" id="SSF82693">
    <property type="entry name" value="Multidrug efflux transporter AcrB pore domain, PN1, PN2, PC1 and PC2 subdomains"/>
    <property type="match status" value="3"/>
</dbReference>
<feature type="transmembrane region" description="Helical" evidence="1">
    <location>
        <begin position="334"/>
        <end position="353"/>
    </location>
</feature>
<dbReference type="InterPro" id="IPR001036">
    <property type="entry name" value="Acrflvin-R"/>
</dbReference>
<feature type="transmembrane region" description="Helical" evidence="1">
    <location>
        <begin position="879"/>
        <end position="901"/>
    </location>
</feature>
<evidence type="ECO:0000256" key="1">
    <source>
        <dbReference type="SAM" id="Phobius"/>
    </source>
</evidence>
<gene>
    <name evidence="2" type="ORF">ABC977_16290</name>
</gene>
<evidence type="ECO:0000313" key="3">
    <source>
        <dbReference type="Proteomes" id="UP001564408"/>
    </source>
</evidence>
<name>A0ABV4BIC1_9GAMM</name>
<dbReference type="InterPro" id="IPR027463">
    <property type="entry name" value="AcrB_DN_DC_subdom"/>
</dbReference>
<feature type="transmembrane region" description="Helical" evidence="1">
    <location>
        <begin position="854"/>
        <end position="872"/>
    </location>
</feature>
<feature type="transmembrane region" description="Helical" evidence="1">
    <location>
        <begin position="386"/>
        <end position="411"/>
    </location>
</feature>
<dbReference type="Proteomes" id="UP001564408">
    <property type="component" value="Unassembled WGS sequence"/>
</dbReference>
<dbReference type="PANTHER" id="PTHR32063:SF14">
    <property type="entry name" value="BLL4319 PROTEIN"/>
    <property type="match status" value="1"/>
</dbReference>
<dbReference type="SUPFAM" id="SSF82714">
    <property type="entry name" value="Multidrug efflux transporter AcrB TolC docking domain, DN and DC subdomains"/>
    <property type="match status" value="2"/>
</dbReference>
<dbReference type="Gene3D" id="3.30.2090.10">
    <property type="entry name" value="Multidrug efflux transporter AcrB TolC docking domain, DN and DC subdomains"/>
    <property type="match status" value="2"/>
</dbReference>
<dbReference type="Gene3D" id="3.30.70.1430">
    <property type="entry name" value="Multidrug efflux transporter AcrB pore domain"/>
    <property type="match status" value="2"/>
</dbReference>
<dbReference type="SUPFAM" id="SSF82866">
    <property type="entry name" value="Multidrug efflux transporter AcrB transmembrane domain"/>
    <property type="match status" value="2"/>
</dbReference>
<keyword evidence="3" id="KW-1185">Reference proteome</keyword>
<feature type="transmembrane region" description="Helical" evidence="1">
    <location>
        <begin position="432"/>
        <end position="452"/>
    </location>
</feature>
<dbReference type="Gene3D" id="3.30.70.1440">
    <property type="entry name" value="Multidrug efflux transporter AcrB pore domain"/>
    <property type="match status" value="1"/>
</dbReference>
<dbReference type="EMBL" id="JBDKXB010000034">
    <property type="protein sequence ID" value="MEY6433965.1"/>
    <property type="molecule type" value="Genomic_DNA"/>
</dbReference>
<feature type="transmembrane region" description="Helical" evidence="1">
    <location>
        <begin position="360"/>
        <end position="380"/>
    </location>
</feature>
<dbReference type="PANTHER" id="PTHR32063">
    <property type="match status" value="1"/>
</dbReference>
<feature type="transmembrane region" description="Helical" evidence="1">
    <location>
        <begin position="913"/>
        <end position="934"/>
    </location>
</feature>
<keyword evidence="1" id="KW-0472">Membrane</keyword>
<keyword evidence="1" id="KW-1133">Transmembrane helix</keyword>
<keyword evidence="1" id="KW-0812">Transmembrane</keyword>
<feature type="transmembrane region" description="Helical" evidence="1">
    <location>
        <begin position="984"/>
        <end position="1009"/>
    </location>
</feature>
<organism evidence="2 3">
    <name type="scientific">Thioalkalicoccus limnaeus</name>
    <dbReference type="NCBI Taxonomy" id="120681"/>
    <lineage>
        <taxon>Bacteria</taxon>
        <taxon>Pseudomonadati</taxon>
        <taxon>Pseudomonadota</taxon>
        <taxon>Gammaproteobacteria</taxon>
        <taxon>Chromatiales</taxon>
        <taxon>Chromatiaceae</taxon>
        <taxon>Thioalkalicoccus</taxon>
    </lineage>
</organism>
<feature type="transmembrane region" description="Helical" evidence="1">
    <location>
        <begin position="464"/>
        <end position="482"/>
    </location>
</feature>
<dbReference type="RefSeq" id="WP_369668350.1">
    <property type="nucleotide sequence ID" value="NZ_JBDKXB010000034.1"/>
</dbReference>
<evidence type="ECO:0000313" key="2">
    <source>
        <dbReference type="EMBL" id="MEY6433965.1"/>
    </source>
</evidence>
<dbReference type="Pfam" id="PF00873">
    <property type="entry name" value="ACR_tran"/>
    <property type="match status" value="1"/>
</dbReference>
<comment type="caution">
    <text evidence="2">The sequence shown here is derived from an EMBL/GenBank/DDBJ whole genome shotgun (WGS) entry which is preliminary data.</text>
</comment>
<feature type="transmembrane region" description="Helical" evidence="1">
    <location>
        <begin position="521"/>
        <end position="544"/>
    </location>
</feature>
<dbReference type="Gene3D" id="1.20.1640.10">
    <property type="entry name" value="Multidrug efflux transporter AcrB transmembrane domain"/>
    <property type="match status" value="2"/>
</dbReference>
<sequence length="1044" mass="113970">MILSDISVTRPVFAAVLSLLLVAFGLVSFDRLPLREFPDIDPPVVSVSTTYPGAAANVVETRITRVIEDRIAGVEGIETIESVSEDGRSAITVRFSIARDIDGAANDIRDRVFSILDQLPTEADPPDIQKVDGNEDVIMWLNLVSDRMTVPELSDYARRYLVDRFSVIDGVARVRAGGGQTFAMRVWLDRNALAARGLTVADVESALRAENVELPAGGVESVDRHFSVRLDRAFDTAEDFARLVLARGSDGYLVRLGDVARVERGTDEERTFFRGNGVPMVGLGIIKQSTANTIAVADAVRDEMVRVNETLPEGMQLRQSYDTSVFVKGAILEVYKTLAIAIGLVILVIFLFLGNVRAMLVPAVTVPVSLVATFSVLLALGFSINILTLLALVLAIGLVVDDSIVVLENIHRRMERYGETRLVAAYRGTRQVGFAVVATTMVLISVFVPIAFLQGDIGRLFAEFALTMATAVFFSSFVALSLSPMLASKILPPSHGDGSLSASVDRAFAWVRRGYRVLLDLFLAQKWLIGLLFVATLASAAWLFQALPQEYAPREDRGAFFILVNGPEGASFSYMSEYMDEIERRLLPYAESGEAIRVLVRAPRAFTTTQIYNTGMVIMVLNDFSLRRSGWEIMDEVRATLADLPGVTAFPVMRQGFGARIQKPVQFVIGGGTYEELAAWRDILLERIEENNPGLTGIDWDYKETKPQLRVAIDYDRAADLGVSVSAIGRTLETMLGSRRVTTYIDGGEEYDVILEGERLEQRTPSSLENIYVQSQRSGQLIPLANLVEISEVADSPSLNRYNRLRAITIEANLTEGLSLGEALNYLEGLVAEYLPEEAQIDYKGLSKDFRDSAGGVLFVFLLGLAVVYLVLAAQFESWIHPLVIMLTVPLAMAGALFGLWGTGQTMNIYSQIGLIMLVGLSAKNGILIVEFANQLRDRGQAFREALIEAAETRLRPIVMTGITTAAGSIPLILSSGAGAETRFVIGTVILSGVLAATLFTLFVVPVAYDLLARRTGSPGDVKRRLLDESAAVDEASSGRGGRE</sequence>
<feature type="transmembrane region" description="Helical" evidence="1">
    <location>
        <begin position="955"/>
        <end position="978"/>
    </location>
</feature>
<dbReference type="PRINTS" id="PR00702">
    <property type="entry name" value="ACRIFLAVINRP"/>
</dbReference>
<reference evidence="2 3" key="1">
    <citation type="submission" date="2024-05" db="EMBL/GenBank/DDBJ databases">
        <title>Genome Sequence and Characterization of the New Strain Purple Sulfur Bacterium of Genus Thioalkalicoccus.</title>
        <authorList>
            <person name="Bryantseva I.A."/>
            <person name="Kyndt J.A."/>
            <person name="Imhoff J.F."/>
        </authorList>
    </citation>
    <scope>NUCLEOTIDE SEQUENCE [LARGE SCALE GENOMIC DNA]</scope>
    <source>
        <strain evidence="2 3">Um2</strain>
    </source>
</reference>